<feature type="region of interest" description="Disordered" evidence="5">
    <location>
        <begin position="415"/>
        <end position="439"/>
    </location>
</feature>
<gene>
    <name evidence="8" type="primary">LOC102180421</name>
</gene>
<keyword evidence="2" id="KW-0325">Glycoprotein</keyword>
<sequence length="439" mass="48164">MEERRGRGLGRDPAPGPRDPEKFCSAADPAQSTEREGQQSSHKDAGLVSVSGEEVLLTERGTQQTAGTMEPPSGPASRRHVPWSRLLLAVSLSTFWTPPTTAQLAVKTLPLLAAEGSHVLLAHNISENPLGYAWYRGESVDNTQLIASYRVATNATTNGAVYSRRETLYPNGTLLIQNVTQKDTGSYTLLVTKKDLQTERLTGHLCIYTLLPTPVITSNNSNPRQHEDTVVLTCRFETCDVFYMCSVNNQSLPNSMELELCKGNRTLTVFNVKRHDTGPCVREAGDPENVTHDDPSTQNGLSGENSPALNREIVIVIMIGILVRLALVTIVGCFVFLKMTRRASGQNDLREHRPPATTLGHGPSGSSVSPVSTFFPCLFSLWSQLCRLRAVGLSNISQYRHPSLQGSQQYEPYPGQDWDSLQGQDTPMPCPEPAWSLHS</sequence>
<evidence type="ECO:0000256" key="3">
    <source>
        <dbReference type="ARBA" id="ARBA00023319"/>
    </source>
</evidence>
<proteinExistence type="inferred from homology"/>
<dbReference type="InterPro" id="IPR036179">
    <property type="entry name" value="Ig-like_dom_sf"/>
</dbReference>
<dbReference type="InterPro" id="IPR050831">
    <property type="entry name" value="CEA_cell_adhesion"/>
</dbReference>
<keyword evidence="1" id="KW-0732">Signal</keyword>
<keyword evidence="6" id="KW-1133">Transmembrane helix</keyword>
<feature type="region of interest" description="Disordered" evidence="5">
    <location>
        <begin position="1"/>
        <end position="79"/>
    </location>
</feature>
<evidence type="ECO:0000256" key="1">
    <source>
        <dbReference type="ARBA" id="ARBA00022729"/>
    </source>
</evidence>
<evidence type="ECO:0000256" key="2">
    <source>
        <dbReference type="ARBA" id="ARBA00023180"/>
    </source>
</evidence>
<evidence type="ECO:0000259" key="7">
    <source>
        <dbReference type="PROSITE" id="PS50835"/>
    </source>
</evidence>
<dbReference type="PANTHER" id="PTHR44427">
    <property type="entry name" value="CARCINOEMBRYONIC ANTIGEN-RELATED CELL ADHESION MOLECULE 19"/>
    <property type="match status" value="1"/>
</dbReference>
<organism evidence="8 9">
    <name type="scientific">Capra hircus</name>
    <name type="common">Goat</name>
    <dbReference type="NCBI Taxonomy" id="9925"/>
    <lineage>
        <taxon>Eukaryota</taxon>
        <taxon>Metazoa</taxon>
        <taxon>Chordata</taxon>
        <taxon>Craniata</taxon>
        <taxon>Vertebrata</taxon>
        <taxon>Euteleostomi</taxon>
        <taxon>Mammalia</taxon>
        <taxon>Eutheria</taxon>
        <taxon>Laurasiatheria</taxon>
        <taxon>Artiodactyla</taxon>
        <taxon>Ruminantia</taxon>
        <taxon>Pecora</taxon>
        <taxon>Bovidae</taxon>
        <taxon>Caprinae</taxon>
        <taxon>Capra</taxon>
    </lineage>
</organism>
<evidence type="ECO:0000256" key="4">
    <source>
        <dbReference type="ARBA" id="ARBA00038222"/>
    </source>
</evidence>
<keyword evidence="6" id="KW-0812">Transmembrane</keyword>
<dbReference type="PANTHER" id="PTHR44427:SF1">
    <property type="entry name" value="CARCINOEMBRYONIC ANTIGEN-RELATED CELL ADHESION MOLECULE 1"/>
    <property type="match status" value="1"/>
</dbReference>
<dbReference type="GeneTree" id="ENSGT01100000263479"/>
<name>A0A452DT52_CAPHI</name>
<dbReference type="GO" id="GO:1990782">
    <property type="term" value="F:protein tyrosine kinase binding"/>
    <property type="evidence" value="ECO:0007669"/>
    <property type="project" value="TreeGrafter"/>
</dbReference>
<feature type="compositionally biased region" description="Basic and acidic residues" evidence="5">
    <location>
        <begin position="33"/>
        <end position="45"/>
    </location>
</feature>
<dbReference type="CDD" id="cd05774">
    <property type="entry name" value="IgV_CEACAM_D1"/>
    <property type="match status" value="1"/>
</dbReference>
<feature type="transmembrane region" description="Helical" evidence="6">
    <location>
        <begin position="313"/>
        <end position="337"/>
    </location>
</feature>
<dbReference type="Gene3D" id="2.60.40.10">
    <property type="entry name" value="Immunoglobulins"/>
    <property type="match status" value="1"/>
</dbReference>
<accession>A0A452DT52</accession>
<dbReference type="GO" id="GO:0002682">
    <property type="term" value="P:regulation of immune system process"/>
    <property type="evidence" value="ECO:0007669"/>
    <property type="project" value="TreeGrafter"/>
</dbReference>
<evidence type="ECO:0000256" key="5">
    <source>
        <dbReference type="SAM" id="MobiDB-lite"/>
    </source>
</evidence>
<reference evidence="8" key="2">
    <citation type="submission" date="2025-08" db="UniProtKB">
        <authorList>
            <consortium name="Ensembl"/>
        </authorList>
    </citation>
    <scope>IDENTIFICATION</scope>
</reference>
<keyword evidence="9" id="KW-1185">Reference proteome</keyword>
<dbReference type="GO" id="GO:0007165">
    <property type="term" value="P:signal transduction"/>
    <property type="evidence" value="ECO:0007669"/>
    <property type="project" value="TreeGrafter"/>
</dbReference>
<dbReference type="InterPro" id="IPR013783">
    <property type="entry name" value="Ig-like_fold"/>
</dbReference>
<feature type="region of interest" description="Disordered" evidence="5">
    <location>
        <begin position="278"/>
        <end position="304"/>
    </location>
</feature>
<dbReference type="PROSITE" id="PS50835">
    <property type="entry name" value="IG_LIKE"/>
    <property type="match status" value="1"/>
</dbReference>
<feature type="region of interest" description="Disordered" evidence="5">
    <location>
        <begin position="345"/>
        <end position="366"/>
    </location>
</feature>
<dbReference type="GO" id="GO:0009986">
    <property type="term" value="C:cell surface"/>
    <property type="evidence" value="ECO:0007669"/>
    <property type="project" value="TreeGrafter"/>
</dbReference>
<feature type="compositionally biased region" description="Basic and acidic residues" evidence="5">
    <location>
        <begin position="278"/>
        <end position="295"/>
    </location>
</feature>
<feature type="domain" description="Ig-like" evidence="7">
    <location>
        <begin position="99"/>
        <end position="202"/>
    </location>
</feature>
<dbReference type="InterPro" id="IPR013106">
    <property type="entry name" value="Ig_V-set"/>
</dbReference>
<dbReference type="Pfam" id="PF07686">
    <property type="entry name" value="V-set"/>
    <property type="match status" value="1"/>
</dbReference>
<dbReference type="Proteomes" id="UP000291000">
    <property type="component" value="Chromosome 18"/>
</dbReference>
<dbReference type="SUPFAM" id="SSF48726">
    <property type="entry name" value="Immunoglobulin"/>
    <property type="match status" value="2"/>
</dbReference>
<reference evidence="8 9" key="1">
    <citation type="submission" date="2016-04" db="EMBL/GenBank/DDBJ databases">
        <title>Polished mammalian reference genomes with single-molecule sequencing and chromosome conformation capture applied to the Capra hircus genome.</title>
        <authorList>
            <person name="Bickhart D.M."/>
            <person name="Koren S."/>
            <person name="Rosen B."/>
            <person name="Hastie A."/>
            <person name="Liachko I."/>
            <person name="Sullivan S.T."/>
            <person name="Burton J."/>
            <person name="Sayre B.L."/>
            <person name="Huson H.J."/>
            <person name="Lee J."/>
            <person name="Lam E."/>
            <person name="Kelley C.M."/>
            <person name="Hutchison J.L."/>
            <person name="Zhou Y."/>
            <person name="Sun J."/>
            <person name="Crisa A."/>
            <person name="Schwartz J.C."/>
            <person name="Hammond J.A."/>
            <person name="Schroeder S.G."/>
            <person name="Liu G.E."/>
            <person name="Dunham M."/>
            <person name="Shendure J."/>
            <person name="Sonstegard T.S."/>
            <person name="Phillippy A.M."/>
            <person name="Van Tassell C.P."/>
            <person name="Smith T.P."/>
        </authorList>
    </citation>
    <scope>NUCLEOTIDE SEQUENCE [LARGE SCALE GENOMIC DNA]</scope>
</reference>
<dbReference type="AlphaFoldDB" id="A0A452DT52"/>
<evidence type="ECO:0000256" key="6">
    <source>
        <dbReference type="SAM" id="Phobius"/>
    </source>
</evidence>
<evidence type="ECO:0000313" key="9">
    <source>
        <dbReference type="Proteomes" id="UP000291000"/>
    </source>
</evidence>
<feature type="compositionally biased region" description="Basic and acidic residues" evidence="5">
    <location>
        <begin position="1"/>
        <end position="10"/>
    </location>
</feature>
<evidence type="ECO:0000313" key="8">
    <source>
        <dbReference type="Ensembl" id="ENSCHIP00000002949.1"/>
    </source>
</evidence>
<comment type="similarity">
    <text evidence="4">Belongs to the immunoglobulin superfamily. CEA family.</text>
</comment>
<protein>
    <recommendedName>
        <fullName evidence="7">Ig-like domain-containing protein</fullName>
    </recommendedName>
</protein>
<dbReference type="Ensembl" id="ENSCHIT00000008988.1">
    <property type="protein sequence ID" value="ENSCHIP00000002949.1"/>
    <property type="gene ID" value="ENSCHIG00000006753.1"/>
</dbReference>
<keyword evidence="6" id="KW-0472">Membrane</keyword>
<dbReference type="EMBL" id="LWLT01000020">
    <property type="status" value="NOT_ANNOTATED_CDS"/>
    <property type="molecule type" value="Genomic_DNA"/>
</dbReference>
<dbReference type="InterPro" id="IPR007110">
    <property type="entry name" value="Ig-like_dom"/>
</dbReference>
<reference evidence="8" key="3">
    <citation type="submission" date="2025-09" db="UniProtKB">
        <authorList>
            <consortium name="Ensembl"/>
        </authorList>
    </citation>
    <scope>IDENTIFICATION</scope>
</reference>
<dbReference type="Bgee" id="ENSCHIG00000006753">
    <property type="expression patterns" value="Expressed in spleen and 8 other cell types or tissues"/>
</dbReference>
<keyword evidence="3" id="KW-0393">Immunoglobulin domain</keyword>
<dbReference type="GO" id="GO:0005886">
    <property type="term" value="C:plasma membrane"/>
    <property type="evidence" value="ECO:0007669"/>
    <property type="project" value="TreeGrafter"/>
</dbReference>